<reference evidence="1 2" key="1">
    <citation type="journal article" date="2018" name="Nat. Genet.">
        <title>Extensive intraspecific gene order and gene structural variations between Mo17 and other maize genomes.</title>
        <authorList>
            <person name="Sun S."/>
            <person name="Zhou Y."/>
            <person name="Chen J."/>
            <person name="Shi J."/>
            <person name="Zhao H."/>
            <person name="Zhao H."/>
            <person name="Song W."/>
            <person name="Zhang M."/>
            <person name="Cui Y."/>
            <person name="Dong X."/>
            <person name="Liu H."/>
            <person name="Ma X."/>
            <person name="Jiao Y."/>
            <person name="Wang B."/>
            <person name="Wei X."/>
            <person name="Stein J.C."/>
            <person name="Glaubitz J.C."/>
            <person name="Lu F."/>
            <person name="Yu G."/>
            <person name="Liang C."/>
            <person name="Fengler K."/>
            <person name="Li B."/>
            <person name="Rafalski A."/>
            <person name="Schnable P.S."/>
            <person name="Ware D.H."/>
            <person name="Buckler E.S."/>
            <person name="Lai J."/>
        </authorList>
    </citation>
    <scope>NUCLEOTIDE SEQUENCE [LARGE SCALE GENOMIC DNA]</scope>
    <source>
        <strain evidence="2">cv. Missouri 17</strain>
        <tissue evidence="1">Seedling</tissue>
    </source>
</reference>
<evidence type="ECO:0000313" key="2">
    <source>
        <dbReference type="Proteomes" id="UP000251960"/>
    </source>
</evidence>
<organism evidence="1 2">
    <name type="scientific">Zea mays</name>
    <name type="common">Maize</name>
    <dbReference type="NCBI Taxonomy" id="4577"/>
    <lineage>
        <taxon>Eukaryota</taxon>
        <taxon>Viridiplantae</taxon>
        <taxon>Streptophyta</taxon>
        <taxon>Embryophyta</taxon>
        <taxon>Tracheophyta</taxon>
        <taxon>Spermatophyta</taxon>
        <taxon>Magnoliopsida</taxon>
        <taxon>Liliopsida</taxon>
        <taxon>Poales</taxon>
        <taxon>Poaceae</taxon>
        <taxon>PACMAD clade</taxon>
        <taxon>Panicoideae</taxon>
        <taxon>Andropogonodae</taxon>
        <taxon>Andropogoneae</taxon>
        <taxon>Tripsacinae</taxon>
        <taxon>Zea</taxon>
    </lineage>
</organism>
<evidence type="ECO:0000313" key="1">
    <source>
        <dbReference type="EMBL" id="PWZ23910.1"/>
    </source>
</evidence>
<comment type="caution">
    <text evidence="1">The sequence shown here is derived from an EMBL/GenBank/DDBJ whole genome shotgun (WGS) entry which is preliminary data.</text>
</comment>
<name>A0A3L6EST1_MAIZE</name>
<protein>
    <submittedName>
        <fullName evidence="1">Uncharacterized protein</fullName>
    </submittedName>
</protein>
<dbReference type="EMBL" id="NCVQ01000006">
    <property type="protein sequence ID" value="PWZ23910.1"/>
    <property type="molecule type" value="Genomic_DNA"/>
</dbReference>
<sequence length="71" mass="8127">MACLAWLCSTSERFYSKTLTGVALLQSLESMEFATLELECFAGSGQFLRFLLWSHTKHTLCYDWKSIWAPA</sequence>
<accession>A0A3L6EST1</accession>
<dbReference type="AlphaFoldDB" id="A0A3L6EST1"/>
<gene>
    <name evidence="1" type="ORF">Zm00014a_014746</name>
</gene>
<dbReference type="Proteomes" id="UP000251960">
    <property type="component" value="Chromosome 5"/>
</dbReference>
<proteinExistence type="predicted"/>